<dbReference type="Proteomes" id="UP000600214">
    <property type="component" value="Unassembled WGS sequence"/>
</dbReference>
<feature type="transmembrane region" description="Helical" evidence="1">
    <location>
        <begin position="70"/>
        <end position="94"/>
    </location>
</feature>
<comment type="caution">
    <text evidence="2">The sequence shown here is derived from an EMBL/GenBank/DDBJ whole genome shotgun (WGS) entry which is preliminary data.</text>
</comment>
<reference evidence="3" key="1">
    <citation type="journal article" date="2019" name="Int. J. Syst. Evol. Microbiol.">
        <title>The Global Catalogue of Microorganisms (GCM) 10K type strain sequencing project: providing services to taxonomists for standard genome sequencing and annotation.</title>
        <authorList>
            <consortium name="The Broad Institute Genomics Platform"/>
            <consortium name="The Broad Institute Genome Sequencing Center for Infectious Disease"/>
            <person name="Wu L."/>
            <person name="Ma J."/>
        </authorList>
    </citation>
    <scope>NUCLEOTIDE SEQUENCE [LARGE SCALE GENOMIC DNA]</scope>
    <source>
        <strain evidence="3">CGMCC 1.15288</strain>
    </source>
</reference>
<keyword evidence="1" id="KW-0472">Membrane</keyword>
<evidence type="ECO:0000256" key="1">
    <source>
        <dbReference type="SAM" id="Phobius"/>
    </source>
</evidence>
<feature type="transmembrane region" description="Helical" evidence="1">
    <location>
        <begin position="43"/>
        <end position="63"/>
    </location>
</feature>
<dbReference type="EMBL" id="BMIA01000002">
    <property type="protein sequence ID" value="GGH37127.1"/>
    <property type="molecule type" value="Genomic_DNA"/>
</dbReference>
<evidence type="ECO:0008006" key="4">
    <source>
        <dbReference type="Google" id="ProtNLM"/>
    </source>
</evidence>
<gene>
    <name evidence="2" type="ORF">GCM10007423_29930</name>
</gene>
<keyword evidence="1" id="KW-1133">Transmembrane helix</keyword>
<evidence type="ECO:0000313" key="3">
    <source>
        <dbReference type="Proteomes" id="UP000600214"/>
    </source>
</evidence>
<keyword evidence="1" id="KW-0812">Transmembrane</keyword>
<proteinExistence type="predicted"/>
<keyword evidence="3" id="KW-1185">Reference proteome</keyword>
<evidence type="ECO:0000313" key="2">
    <source>
        <dbReference type="EMBL" id="GGH37127.1"/>
    </source>
</evidence>
<name>A0ABQ1YV16_9BACT</name>
<dbReference type="RefSeq" id="WP_188933445.1">
    <property type="nucleotide sequence ID" value="NZ_BMIA01000002.1"/>
</dbReference>
<organism evidence="2 3">
    <name type="scientific">Dyadobacter endophyticus</name>
    <dbReference type="NCBI Taxonomy" id="1749036"/>
    <lineage>
        <taxon>Bacteria</taxon>
        <taxon>Pseudomonadati</taxon>
        <taxon>Bacteroidota</taxon>
        <taxon>Cytophagia</taxon>
        <taxon>Cytophagales</taxon>
        <taxon>Spirosomataceae</taxon>
        <taxon>Dyadobacter</taxon>
    </lineage>
</organism>
<protein>
    <recommendedName>
        <fullName evidence="4">Branched-chain amino acid transport protein (AzlD)</fullName>
    </recommendedName>
</protein>
<accession>A0ABQ1YV16</accession>
<sequence length="99" mass="11433">MKTIFWLAVTLESAGLVYFIRKAWLLLRADQRYVYPEYYRQVFYPILVLSVLLIASLLIKYYFHSDRPATFVALLPVIMLVLALVGIIVGTILVGGKWH</sequence>